<dbReference type="InterPro" id="IPR057191">
    <property type="entry name" value="DUF7869"/>
</dbReference>
<dbReference type="Pfam" id="PF25273">
    <property type="entry name" value="DUF7869"/>
    <property type="match status" value="1"/>
</dbReference>
<gene>
    <name evidence="2" type="ORF">GE061_009984</name>
</gene>
<evidence type="ECO:0000259" key="1">
    <source>
        <dbReference type="Pfam" id="PF25273"/>
    </source>
</evidence>
<proteinExistence type="predicted"/>
<name>A0A6A4K6Q8_APOLU</name>
<evidence type="ECO:0000313" key="3">
    <source>
        <dbReference type="Proteomes" id="UP000466442"/>
    </source>
</evidence>
<dbReference type="Proteomes" id="UP000466442">
    <property type="component" value="Unassembled WGS sequence"/>
</dbReference>
<protein>
    <recommendedName>
        <fullName evidence="1">DUF7869 domain-containing protein</fullName>
    </recommendedName>
</protein>
<dbReference type="PANTHER" id="PTHR34415">
    <property type="entry name" value="INTEGRASE CATALYTIC DOMAIN-CONTAINING PROTEIN"/>
    <property type="match status" value="1"/>
</dbReference>
<sequence length="331" mass="37790">MIHPSELRNHVKSGQIPVEQAFENQDVLQKRPNPLFGEFHSRPSPNLKECADKGFIYTWGEHEYPKGSNEIASALFHRLKNTDFTGTTVLRCVADGCGGQNKNTTMMFMLQYWFAKHAPNNLKKIEAVFPIPGHLFIPPDRVFAQIEKKLKKIETLVEPSEFDNILSESGTVFKPGRDYADHDWKKTSNAFLKPPAQWHFKFAPTKRFFITKRNNKVLVQGEVFYRSEVGARQSVLKNKRSIMTSKLTTVLPGTVVKPLKLRDVQNLLTKHFGPNWDNDGRLAFYKNIFASAAHEGVPREEEVQSSLDAIALTQFSNEGWGIKMLYKAVRI</sequence>
<organism evidence="2 3">
    <name type="scientific">Apolygus lucorum</name>
    <name type="common">Small green plant bug</name>
    <name type="synonym">Lygocoris lucorum</name>
    <dbReference type="NCBI Taxonomy" id="248454"/>
    <lineage>
        <taxon>Eukaryota</taxon>
        <taxon>Metazoa</taxon>
        <taxon>Ecdysozoa</taxon>
        <taxon>Arthropoda</taxon>
        <taxon>Hexapoda</taxon>
        <taxon>Insecta</taxon>
        <taxon>Pterygota</taxon>
        <taxon>Neoptera</taxon>
        <taxon>Paraneoptera</taxon>
        <taxon>Hemiptera</taxon>
        <taxon>Heteroptera</taxon>
        <taxon>Panheteroptera</taxon>
        <taxon>Cimicomorpha</taxon>
        <taxon>Miridae</taxon>
        <taxon>Mirini</taxon>
        <taxon>Apolygus</taxon>
    </lineage>
</organism>
<comment type="caution">
    <text evidence="2">The sequence shown here is derived from an EMBL/GenBank/DDBJ whole genome shotgun (WGS) entry which is preliminary data.</text>
</comment>
<dbReference type="PANTHER" id="PTHR34415:SF1">
    <property type="entry name" value="INTEGRASE CATALYTIC DOMAIN-CONTAINING PROTEIN"/>
    <property type="match status" value="1"/>
</dbReference>
<feature type="domain" description="DUF7869" evidence="1">
    <location>
        <begin position="54"/>
        <end position="156"/>
    </location>
</feature>
<accession>A0A6A4K6Q8</accession>
<dbReference type="AlphaFoldDB" id="A0A6A4K6Q8"/>
<dbReference type="EMBL" id="WIXP02000002">
    <property type="protein sequence ID" value="KAF6215232.1"/>
    <property type="molecule type" value="Genomic_DNA"/>
</dbReference>
<dbReference type="OrthoDB" id="6602382at2759"/>
<evidence type="ECO:0000313" key="2">
    <source>
        <dbReference type="EMBL" id="KAF6215232.1"/>
    </source>
</evidence>
<reference evidence="2" key="1">
    <citation type="journal article" date="2021" name="Mol. Ecol. Resour.">
        <title>Apolygus lucorum genome provides insights into omnivorousness and mesophyll feeding.</title>
        <authorList>
            <person name="Liu Y."/>
            <person name="Liu H."/>
            <person name="Wang H."/>
            <person name="Huang T."/>
            <person name="Liu B."/>
            <person name="Yang B."/>
            <person name="Yin L."/>
            <person name="Li B."/>
            <person name="Zhang Y."/>
            <person name="Zhang S."/>
            <person name="Jiang F."/>
            <person name="Zhang X."/>
            <person name="Ren Y."/>
            <person name="Wang B."/>
            <person name="Wang S."/>
            <person name="Lu Y."/>
            <person name="Wu K."/>
            <person name="Fan W."/>
            <person name="Wang G."/>
        </authorList>
    </citation>
    <scope>NUCLEOTIDE SEQUENCE</scope>
    <source>
        <strain evidence="2">12Hb</strain>
    </source>
</reference>
<keyword evidence="3" id="KW-1185">Reference proteome</keyword>